<dbReference type="Pfam" id="PF10027">
    <property type="entry name" value="DUF2269"/>
    <property type="match status" value="1"/>
</dbReference>
<evidence type="ECO:0000313" key="2">
    <source>
        <dbReference type="EMBL" id="SEI38266.1"/>
    </source>
</evidence>
<feature type="transmembrane region" description="Helical" evidence="1">
    <location>
        <begin position="12"/>
        <end position="34"/>
    </location>
</feature>
<feature type="transmembrane region" description="Helical" evidence="1">
    <location>
        <begin position="46"/>
        <end position="65"/>
    </location>
</feature>
<reference evidence="2 3" key="1">
    <citation type="submission" date="2016-10" db="EMBL/GenBank/DDBJ databases">
        <authorList>
            <person name="de Groot N.N."/>
        </authorList>
    </citation>
    <scope>NUCLEOTIDE SEQUENCE [LARGE SCALE GENOMIC DNA]</scope>
    <source>
        <strain evidence="2 3">DSM 26515</strain>
    </source>
</reference>
<dbReference type="EMBL" id="FNYC01000001">
    <property type="protein sequence ID" value="SEI38266.1"/>
    <property type="molecule type" value="Genomic_DNA"/>
</dbReference>
<gene>
    <name evidence="2" type="ORF">SAMN04487997_0342</name>
</gene>
<keyword evidence="3" id="KW-1185">Reference proteome</keyword>
<feature type="transmembrane region" description="Helical" evidence="1">
    <location>
        <begin position="85"/>
        <end position="106"/>
    </location>
</feature>
<name>A0A1H6Q8T2_9GAMM</name>
<dbReference type="OrthoDB" id="9786302at2"/>
<dbReference type="InterPro" id="IPR018729">
    <property type="entry name" value="DUF2269_transmembrane"/>
</dbReference>
<evidence type="ECO:0000256" key="1">
    <source>
        <dbReference type="SAM" id="Phobius"/>
    </source>
</evidence>
<dbReference type="RefSeq" id="WP_091332731.1">
    <property type="nucleotide sequence ID" value="NZ_FNYC01000001.1"/>
</dbReference>
<accession>A0A1H6Q8T2</accession>
<proteinExistence type="predicted"/>
<dbReference type="AlphaFoldDB" id="A0A1H6Q8T2"/>
<protein>
    <submittedName>
        <fullName evidence="2">Uncharacterized membrane protein</fullName>
    </submittedName>
</protein>
<dbReference type="Proteomes" id="UP000199420">
    <property type="component" value="Unassembled WGS sequence"/>
</dbReference>
<feature type="transmembrane region" description="Helical" evidence="1">
    <location>
        <begin position="127"/>
        <end position="154"/>
    </location>
</feature>
<evidence type="ECO:0000313" key="3">
    <source>
        <dbReference type="Proteomes" id="UP000199420"/>
    </source>
</evidence>
<keyword evidence="1" id="KW-1133">Transmembrane helix</keyword>
<sequence length="159" mass="17673">MSFKAGASIGQWLHVLSSALLSGTGIGTAFYLLMVSLHRDVRVVAVVGRYVVIADWLFTATTVVFQPLSGFWMTHWAKIPWRSGWVGWSVLLYALAVACWLPVVVLQVRMRDLATDAAARGQPLPPAYWRAFLFWVALGVPAFFAFVAVFYLMVVKPPL</sequence>
<keyword evidence="1" id="KW-0812">Transmembrane</keyword>
<organism evidence="2 3">
    <name type="scientific">Frateuria terrea</name>
    <dbReference type="NCBI Taxonomy" id="529704"/>
    <lineage>
        <taxon>Bacteria</taxon>
        <taxon>Pseudomonadati</taxon>
        <taxon>Pseudomonadota</taxon>
        <taxon>Gammaproteobacteria</taxon>
        <taxon>Lysobacterales</taxon>
        <taxon>Rhodanobacteraceae</taxon>
        <taxon>Frateuria</taxon>
    </lineage>
</organism>
<keyword evidence="1" id="KW-0472">Membrane</keyword>